<dbReference type="Gene3D" id="1.20.140.40">
    <property type="entry name" value="Invertase/pectin methylesterase inhibitor family protein"/>
    <property type="match status" value="1"/>
</dbReference>
<keyword evidence="5" id="KW-1185">Reference proteome</keyword>
<dbReference type="InterPro" id="IPR035513">
    <property type="entry name" value="Invertase/methylesterase_inhib"/>
</dbReference>
<evidence type="ECO:0000313" key="5">
    <source>
        <dbReference type="Proteomes" id="UP000504609"/>
    </source>
</evidence>
<dbReference type="GeneID" id="111456294"/>
<dbReference type="InterPro" id="IPR006501">
    <property type="entry name" value="Pectinesterase_inhib_dom"/>
</dbReference>
<dbReference type="Proteomes" id="UP000504609">
    <property type="component" value="Unplaced"/>
</dbReference>
<dbReference type="RefSeq" id="XP_022953891.1">
    <property type="nucleotide sequence ID" value="XM_023098123.1"/>
</dbReference>
<evidence type="ECO:0000259" key="4">
    <source>
        <dbReference type="SMART" id="SM00856"/>
    </source>
</evidence>
<name>A0A6J1GPC2_CUCMO</name>
<dbReference type="CDD" id="cd15797">
    <property type="entry name" value="PMEI"/>
    <property type="match status" value="1"/>
</dbReference>
<dbReference type="KEGG" id="cmos:111456294"/>
<evidence type="ECO:0000256" key="1">
    <source>
        <dbReference type="ARBA" id="ARBA00022729"/>
    </source>
</evidence>
<reference evidence="6" key="1">
    <citation type="submission" date="2025-08" db="UniProtKB">
        <authorList>
            <consortium name="RefSeq"/>
        </authorList>
    </citation>
    <scope>IDENTIFICATION</scope>
    <source>
        <tissue evidence="6">Young leaves</tissue>
    </source>
</reference>
<dbReference type="SMART" id="SM00856">
    <property type="entry name" value="PMEI"/>
    <property type="match status" value="1"/>
</dbReference>
<evidence type="ECO:0000256" key="2">
    <source>
        <dbReference type="ARBA" id="ARBA00023157"/>
    </source>
</evidence>
<dbReference type="GO" id="GO:0046910">
    <property type="term" value="F:pectinesterase inhibitor activity"/>
    <property type="evidence" value="ECO:0007669"/>
    <property type="project" value="InterPro"/>
</dbReference>
<dbReference type="InterPro" id="IPR052421">
    <property type="entry name" value="PCW_Enzyme_Inhibitor"/>
</dbReference>
<dbReference type="SUPFAM" id="SSF101148">
    <property type="entry name" value="Plant invertase/pectin methylesterase inhibitor"/>
    <property type="match status" value="1"/>
</dbReference>
<sequence>MHAAFRDDVLKSACTIDLKGLATFTLDLAHNKAVETRALAQSLASKAADPKLKERYATCVELYDDAVDHIEDGKDNLGEGDYIGLNIKAFAAMTEASDGLDNFTQSLKDPSVLPANGKAVEDISCIILVIANLLLGRA</sequence>
<dbReference type="InterPro" id="IPR034086">
    <property type="entry name" value="PMEI_plant"/>
</dbReference>
<dbReference type="NCBIfam" id="TIGR01614">
    <property type="entry name" value="PME_inhib"/>
    <property type="match status" value="1"/>
</dbReference>
<accession>A0A6J1GPC2</accession>
<gene>
    <name evidence="6" type="primary">LOC111456294</name>
</gene>
<dbReference type="PANTHER" id="PTHR36710:SF4">
    <property type="entry name" value="PLANT INVERTASE_PECTIN METHYLESTERASE INHIBITOR SUPERFAMILY PROTEIN"/>
    <property type="match status" value="1"/>
</dbReference>
<protein>
    <submittedName>
        <fullName evidence="6">Pectinesterase inhibitor-like</fullName>
    </submittedName>
</protein>
<feature type="domain" description="Pectinesterase inhibitor" evidence="4">
    <location>
        <begin position="5"/>
        <end position="130"/>
    </location>
</feature>
<proteinExistence type="inferred from homology"/>
<comment type="similarity">
    <text evidence="3">Belongs to the PMEI family.</text>
</comment>
<dbReference type="Pfam" id="PF04043">
    <property type="entry name" value="PMEI"/>
    <property type="match status" value="1"/>
</dbReference>
<dbReference type="PANTHER" id="PTHR36710">
    <property type="entry name" value="PECTINESTERASE INHIBITOR-LIKE"/>
    <property type="match status" value="1"/>
</dbReference>
<keyword evidence="2" id="KW-1015">Disulfide bond</keyword>
<dbReference type="AlphaFoldDB" id="A0A6J1GPC2"/>
<evidence type="ECO:0000256" key="3">
    <source>
        <dbReference type="ARBA" id="ARBA00038471"/>
    </source>
</evidence>
<organism evidence="5 6">
    <name type="scientific">Cucurbita moschata</name>
    <name type="common">Winter crookneck squash</name>
    <name type="synonym">Cucurbita pepo var. moschata</name>
    <dbReference type="NCBI Taxonomy" id="3662"/>
    <lineage>
        <taxon>Eukaryota</taxon>
        <taxon>Viridiplantae</taxon>
        <taxon>Streptophyta</taxon>
        <taxon>Embryophyta</taxon>
        <taxon>Tracheophyta</taxon>
        <taxon>Spermatophyta</taxon>
        <taxon>Magnoliopsida</taxon>
        <taxon>eudicotyledons</taxon>
        <taxon>Gunneridae</taxon>
        <taxon>Pentapetalae</taxon>
        <taxon>rosids</taxon>
        <taxon>fabids</taxon>
        <taxon>Cucurbitales</taxon>
        <taxon>Cucurbitaceae</taxon>
        <taxon>Cucurbiteae</taxon>
        <taxon>Cucurbita</taxon>
    </lineage>
</organism>
<evidence type="ECO:0000313" key="6">
    <source>
        <dbReference type="RefSeq" id="XP_022953891.1"/>
    </source>
</evidence>
<keyword evidence="1" id="KW-0732">Signal</keyword>